<dbReference type="InterPro" id="IPR000477">
    <property type="entry name" value="RT_dom"/>
</dbReference>
<name>A0A371GJN1_MUCPR</name>
<dbReference type="PANTHER" id="PTHR24559">
    <property type="entry name" value="TRANSPOSON TY3-I GAG-POL POLYPROTEIN"/>
    <property type="match status" value="1"/>
</dbReference>
<evidence type="ECO:0000313" key="2">
    <source>
        <dbReference type="EMBL" id="RDX90747.1"/>
    </source>
</evidence>
<reference evidence="2" key="1">
    <citation type="submission" date="2018-05" db="EMBL/GenBank/DDBJ databases">
        <title>Draft genome of Mucuna pruriens seed.</title>
        <authorList>
            <person name="Nnadi N.E."/>
            <person name="Vos R."/>
            <person name="Hasami M.H."/>
            <person name="Devisetty U.K."/>
            <person name="Aguiy J.C."/>
        </authorList>
    </citation>
    <scope>NUCLEOTIDE SEQUENCE [LARGE SCALE GENOMIC DNA]</scope>
    <source>
        <strain evidence="2">JCA_2017</strain>
    </source>
</reference>
<feature type="domain" description="Reverse transcriptase" evidence="1">
    <location>
        <begin position="7"/>
        <end position="133"/>
    </location>
</feature>
<dbReference type="EMBL" id="QJKJ01005299">
    <property type="protein sequence ID" value="RDX90747.1"/>
    <property type="molecule type" value="Genomic_DNA"/>
</dbReference>
<dbReference type="InterPro" id="IPR043502">
    <property type="entry name" value="DNA/RNA_pol_sf"/>
</dbReference>
<proteinExistence type="predicted"/>
<comment type="caution">
    <text evidence="2">The sequence shown here is derived from an EMBL/GenBank/DDBJ whole genome shotgun (WGS) entry which is preliminary data.</text>
</comment>
<dbReference type="Gene3D" id="3.10.10.10">
    <property type="entry name" value="HIV Type 1 Reverse Transcriptase, subunit A, domain 1"/>
    <property type="match status" value="1"/>
</dbReference>
<accession>A0A371GJN1</accession>
<evidence type="ECO:0000313" key="3">
    <source>
        <dbReference type="Proteomes" id="UP000257109"/>
    </source>
</evidence>
<evidence type="ECO:0000259" key="1">
    <source>
        <dbReference type="Pfam" id="PF00078"/>
    </source>
</evidence>
<dbReference type="CDD" id="cd01647">
    <property type="entry name" value="RT_LTR"/>
    <property type="match status" value="1"/>
</dbReference>
<feature type="non-terminal residue" evidence="2">
    <location>
        <position position="1"/>
    </location>
</feature>
<feature type="non-terminal residue" evidence="2">
    <location>
        <position position="143"/>
    </location>
</feature>
<dbReference type="Pfam" id="PF00078">
    <property type="entry name" value="RVT_1"/>
    <property type="match status" value="1"/>
</dbReference>
<protein>
    <submittedName>
        <fullName evidence="2">Retrovirus-related Pol polyprotein from transposon gypsy</fullName>
    </submittedName>
</protein>
<dbReference type="Gene3D" id="3.30.70.270">
    <property type="match status" value="1"/>
</dbReference>
<gene>
    <name evidence="2" type="primary">pol</name>
    <name evidence="2" type="ORF">CR513_27367</name>
</gene>
<dbReference type="OrthoDB" id="779804at2759"/>
<dbReference type="Proteomes" id="UP000257109">
    <property type="component" value="Unassembled WGS sequence"/>
</dbReference>
<dbReference type="SUPFAM" id="SSF56672">
    <property type="entry name" value="DNA/RNA polymerases"/>
    <property type="match status" value="1"/>
</dbReference>
<organism evidence="2 3">
    <name type="scientific">Mucuna pruriens</name>
    <name type="common">Velvet bean</name>
    <name type="synonym">Dolichos pruriens</name>
    <dbReference type="NCBI Taxonomy" id="157652"/>
    <lineage>
        <taxon>Eukaryota</taxon>
        <taxon>Viridiplantae</taxon>
        <taxon>Streptophyta</taxon>
        <taxon>Embryophyta</taxon>
        <taxon>Tracheophyta</taxon>
        <taxon>Spermatophyta</taxon>
        <taxon>Magnoliopsida</taxon>
        <taxon>eudicotyledons</taxon>
        <taxon>Gunneridae</taxon>
        <taxon>Pentapetalae</taxon>
        <taxon>rosids</taxon>
        <taxon>fabids</taxon>
        <taxon>Fabales</taxon>
        <taxon>Fabaceae</taxon>
        <taxon>Papilionoideae</taxon>
        <taxon>50 kb inversion clade</taxon>
        <taxon>NPAAA clade</taxon>
        <taxon>indigoferoid/millettioid clade</taxon>
        <taxon>Phaseoleae</taxon>
        <taxon>Mucuna</taxon>
    </lineage>
</organism>
<sequence>MVVGASSYKMLYFLDAYSGYNQIRMYPPDEDKTTFMMEGANFCYCVIPFKLKNAGVTYKRLMDKSFKQQVGHNMEVYVDDMVVKSTNINHHFRDLSRVFNEIQCYNIIKGGKFLRFMLMDQGIEVNLEKCEAIMNMRSPQTIK</sequence>
<dbReference type="InterPro" id="IPR043128">
    <property type="entry name" value="Rev_trsase/Diguanyl_cyclase"/>
</dbReference>
<dbReference type="AlphaFoldDB" id="A0A371GJN1"/>
<keyword evidence="3" id="KW-1185">Reference proteome</keyword>
<dbReference type="PANTHER" id="PTHR24559:SF444">
    <property type="entry name" value="REVERSE TRANSCRIPTASE DOMAIN-CONTAINING PROTEIN"/>
    <property type="match status" value="1"/>
</dbReference>
<dbReference type="InterPro" id="IPR053134">
    <property type="entry name" value="RNA-dir_DNA_polymerase"/>
</dbReference>